<protein>
    <submittedName>
        <fullName evidence="2">Uncharacterized protein</fullName>
    </submittedName>
</protein>
<dbReference type="Proteomes" id="UP000008311">
    <property type="component" value="Unassembled WGS sequence"/>
</dbReference>
<proteinExistence type="predicted"/>
<keyword evidence="3" id="KW-1185">Reference proteome</keyword>
<sequence>MKKLLQFPTEPATVLAAFGSRSSCHKGQPFASRDSSSCHAFGQSIGCRYCHAWGHMLKDYAKKKQADLRRNRPDRGSSSIIFQQKRPGNPSI</sequence>
<feature type="region of interest" description="Disordered" evidence="1">
    <location>
        <begin position="64"/>
        <end position="92"/>
    </location>
</feature>
<name>B9T0G9_RICCO</name>
<accession>B9T0G9</accession>
<dbReference type="InParanoid" id="B9T0G9"/>
<reference evidence="3" key="1">
    <citation type="journal article" date="2010" name="Nat. Biotechnol.">
        <title>Draft genome sequence of the oilseed species Ricinus communis.</title>
        <authorList>
            <person name="Chan A.P."/>
            <person name="Crabtree J."/>
            <person name="Zhao Q."/>
            <person name="Lorenzi H."/>
            <person name="Orvis J."/>
            <person name="Puiu D."/>
            <person name="Melake-Berhan A."/>
            <person name="Jones K.M."/>
            <person name="Redman J."/>
            <person name="Chen G."/>
            <person name="Cahoon E.B."/>
            <person name="Gedil M."/>
            <person name="Stanke M."/>
            <person name="Haas B.J."/>
            <person name="Wortman J.R."/>
            <person name="Fraser-Liggett C.M."/>
            <person name="Ravel J."/>
            <person name="Rabinowicz P.D."/>
        </authorList>
    </citation>
    <scope>NUCLEOTIDE SEQUENCE [LARGE SCALE GENOMIC DNA]</scope>
    <source>
        <strain evidence="3">cv. Hale</strain>
    </source>
</reference>
<dbReference type="AlphaFoldDB" id="B9T0G9"/>
<evidence type="ECO:0000313" key="3">
    <source>
        <dbReference type="Proteomes" id="UP000008311"/>
    </source>
</evidence>
<organism evidence="2 3">
    <name type="scientific">Ricinus communis</name>
    <name type="common">Castor bean</name>
    <dbReference type="NCBI Taxonomy" id="3988"/>
    <lineage>
        <taxon>Eukaryota</taxon>
        <taxon>Viridiplantae</taxon>
        <taxon>Streptophyta</taxon>
        <taxon>Embryophyta</taxon>
        <taxon>Tracheophyta</taxon>
        <taxon>Spermatophyta</taxon>
        <taxon>Magnoliopsida</taxon>
        <taxon>eudicotyledons</taxon>
        <taxon>Gunneridae</taxon>
        <taxon>Pentapetalae</taxon>
        <taxon>rosids</taxon>
        <taxon>fabids</taxon>
        <taxon>Malpighiales</taxon>
        <taxon>Euphorbiaceae</taxon>
        <taxon>Acalyphoideae</taxon>
        <taxon>Acalypheae</taxon>
        <taxon>Ricinus</taxon>
    </lineage>
</organism>
<feature type="compositionally biased region" description="Basic and acidic residues" evidence="1">
    <location>
        <begin position="64"/>
        <end position="75"/>
    </location>
</feature>
<evidence type="ECO:0000256" key="1">
    <source>
        <dbReference type="SAM" id="MobiDB-lite"/>
    </source>
</evidence>
<dbReference type="EMBL" id="EQ974303">
    <property type="protein sequence ID" value="EEF30658.1"/>
    <property type="molecule type" value="Genomic_DNA"/>
</dbReference>
<evidence type="ECO:0000313" key="2">
    <source>
        <dbReference type="EMBL" id="EEF30658.1"/>
    </source>
</evidence>
<gene>
    <name evidence="2" type="ORF">RCOM_1113410</name>
</gene>